<protein>
    <submittedName>
        <fullName evidence="9">MFS transporter, DHA2 family, multidrug resistance protein</fullName>
    </submittedName>
</protein>
<dbReference type="Gene3D" id="1.20.1250.20">
    <property type="entry name" value="MFS general substrate transporter like domains"/>
    <property type="match status" value="1"/>
</dbReference>
<accession>A0A1H8EJZ3</accession>
<evidence type="ECO:0000256" key="5">
    <source>
        <dbReference type="ARBA" id="ARBA00023136"/>
    </source>
</evidence>
<dbReference type="CDD" id="cd17321">
    <property type="entry name" value="MFS_MMR_MDR_like"/>
    <property type="match status" value="1"/>
</dbReference>
<dbReference type="Pfam" id="PF07690">
    <property type="entry name" value="MFS_1"/>
    <property type="match status" value="1"/>
</dbReference>
<dbReference type="Gene3D" id="1.20.1720.10">
    <property type="entry name" value="Multidrug resistance protein D"/>
    <property type="match status" value="1"/>
</dbReference>
<feature type="transmembrane region" description="Helical" evidence="7">
    <location>
        <begin position="105"/>
        <end position="128"/>
    </location>
</feature>
<feature type="transmembrane region" description="Helical" evidence="7">
    <location>
        <begin position="465"/>
        <end position="495"/>
    </location>
</feature>
<feature type="transmembrane region" description="Helical" evidence="7">
    <location>
        <begin position="441"/>
        <end position="459"/>
    </location>
</feature>
<feature type="transmembrane region" description="Helical" evidence="7">
    <location>
        <begin position="196"/>
        <end position="219"/>
    </location>
</feature>
<feature type="transmembrane region" description="Helical" evidence="7">
    <location>
        <begin position="225"/>
        <end position="244"/>
    </location>
</feature>
<dbReference type="GO" id="GO:0022857">
    <property type="term" value="F:transmembrane transporter activity"/>
    <property type="evidence" value="ECO:0007669"/>
    <property type="project" value="InterPro"/>
</dbReference>
<gene>
    <name evidence="9" type="ORF">SAMN05192583_2211</name>
</gene>
<feature type="transmembrane region" description="Helical" evidence="7">
    <location>
        <begin position="320"/>
        <end position="340"/>
    </location>
</feature>
<keyword evidence="4 7" id="KW-1133">Transmembrane helix</keyword>
<keyword evidence="5 7" id="KW-0472">Membrane</keyword>
<feature type="transmembrane region" description="Helical" evidence="7">
    <location>
        <begin position="69"/>
        <end position="93"/>
    </location>
</feature>
<feature type="transmembrane region" description="Helical" evidence="7">
    <location>
        <begin position="360"/>
        <end position="378"/>
    </location>
</feature>
<feature type="transmembrane region" description="Helical" evidence="7">
    <location>
        <begin position="283"/>
        <end position="300"/>
    </location>
</feature>
<dbReference type="InterPro" id="IPR036259">
    <property type="entry name" value="MFS_trans_sf"/>
</dbReference>
<dbReference type="GO" id="GO:0016020">
    <property type="term" value="C:membrane"/>
    <property type="evidence" value="ECO:0007669"/>
    <property type="project" value="UniProtKB-SubCell"/>
</dbReference>
<feature type="transmembrane region" description="Helical" evidence="7">
    <location>
        <begin position="140"/>
        <end position="161"/>
    </location>
</feature>
<reference evidence="10" key="1">
    <citation type="submission" date="2016-10" db="EMBL/GenBank/DDBJ databases">
        <authorList>
            <person name="Varghese N."/>
            <person name="Submissions S."/>
        </authorList>
    </citation>
    <scope>NUCLEOTIDE SEQUENCE [LARGE SCALE GENOMIC DNA]</scope>
    <source>
        <strain evidence="10">S6-262</strain>
    </source>
</reference>
<dbReference type="SUPFAM" id="SSF103473">
    <property type="entry name" value="MFS general substrate transporter"/>
    <property type="match status" value="1"/>
</dbReference>
<feature type="transmembrane region" description="Helical" evidence="7">
    <location>
        <begin position="385"/>
        <end position="405"/>
    </location>
</feature>
<evidence type="ECO:0000313" key="9">
    <source>
        <dbReference type="EMBL" id="SEN19803.1"/>
    </source>
</evidence>
<evidence type="ECO:0000256" key="1">
    <source>
        <dbReference type="ARBA" id="ARBA00004141"/>
    </source>
</evidence>
<name>A0A1H8EJZ3_9SPHN</name>
<proteinExistence type="predicted"/>
<dbReference type="Proteomes" id="UP000199206">
    <property type="component" value="Unassembled WGS sequence"/>
</dbReference>
<feature type="transmembrane region" description="Helical" evidence="7">
    <location>
        <begin position="167"/>
        <end position="184"/>
    </location>
</feature>
<dbReference type="InterPro" id="IPR020846">
    <property type="entry name" value="MFS_dom"/>
</dbReference>
<dbReference type="AlphaFoldDB" id="A0A1H8EJZ3"/>
<sequence length="525" mass="53894">MRDGRRSRKGNRSGKGRAGKKQVVQTHGLELPEYLPMLLPSAARENNASFRPLPTFTRMTDGLPLPRRYLAIAALCFGTALVIIDGGVANVALPTIAHDLGVESSAVVSIVTIYQLTLVMLLLPFAGLGERIGLKRMYQVGQLIFTIATLLCFFAKSLPFLLVVRTAQAVGAAGALSVASALIRSTYPTSQLGRGLGINSVIVASSAAAAPTIGGLVLAIAPWPWVFASAIPFAVASLVLGRALPDVPAGQARFDTLAAVMCAAMFGLVIGGAESAVHGDSPVVSAAIVLCGVAVGWIYIRREKTISNPILPVDLLERPVIALSAVGAFAAFVASMTLLLSTPFRLTHQFGFSAAEVGAAIAPWPLTNMLVAPLAGWLSDRVPAGLLGGIGMAISIVALLLLAALPADPGYFDIAWRMALCGSGFGTFLPPNARLIIGSAAVGRAAAAGGLVGTVRLVGQTTGATLVAALLALGVGSGSTPALVAAGLALVAGLCSLARLRPSIRNPAEVETRAEVTTLKTPRLG</sequence>
<dbReference type="PANTHER" id="PTHR42718:SF9">
    <property type="entry name" value="MAJOR FACILITATOR SUPERFAMILY MULTIDRUG TRANSPORTER MFSC"/>
    <property type="match status" value="1"/>
</dbReference>
<evidence type="ECO:0000259" key="8">
    <source>
        <dbReference type="PROSITE" id="PS50850"/>
    </source>
</evidence>
<evidence type="ECO:0000256" key="2">
    <source>
        <dbReference type="ARBA" id="ARBA00022448"/>
    </source>
</evidence>
<evidence type="ECO:0000313" key="10">
    <source>
        <dbReference type="Proteomes" id="UP000199206"/>
    </source>
</evidence>
<keyword evidence="10" id="KW-1185">Reference proteome</keyword>
<keyword evidence="3 7" id="KW-0812">Transmembrane</keyword>
<evidence type="ECO:0000256" key="7">
    <source>
        <dbReference type="SAM" id="Phobius"/>
    </source>
</evidence>
<evidence type="ECO:0000256" key="4">
    <source>
        <dbReference type="ARBA" id="ARBA00022989"/>
    </source>
</evidence>
<feature type="domain" description="Major facilitator superfamily (MFS) profile" evidence="8">
    <location>
        <begin position="71"/>
        <end position="504"/>
    </location>
</feature>
<organism evidence="9 10">
    <name type="scientific">Sphingomonas gellani</name>
    <dbReference type="NCBI Taxonomy" id="1166340"/>
    <lineage>
        <taxon>Bacteria</taxon>
        <taxon>Pseudomonadati</taxon>
        <taxon>Pseudomonadota</taxon>
        <taxon>Alphaproteobacteria</taxon>
        <taxon>Sphingomonadales</taxon>
        <taxon>Sphingomonadaceae</taxon>
        <taxon>Sphingomonas</taxon>
    </lineage>
</organism>
<evidence type="ECO:0000256" key="6">
    <source>
        <dbReference type="SAM" id="MobiDB-lite"/>
    </source>
</evidence>
<dbReference type="PANTHER" id="PTHR42718">
    <property type="entry name" value="MAJOR FACILITATOR SUPERFAMILY MULTIDRUG TRANSPORTER MFSC"/>
    <property type="match status" value="1"/>
</dbReference>
<evidence type="ECO:0000256" key="3">
    <source>
        <dbReference type="ARBA" id="ARBA00022692"/>
    </source>
</evidence>
<feature type="compositionally biased region" description="Basic residues" evidence="6">
    <location>
        <begin position="1"/>
        <end position="20"/>
    </location>
</feature>
<dbReference type="STRING" id="1166340.SAMN05192583_2211"/>
<dbReference type="PROSITE" id="PS50850">
    <property type="entry name" value="MFS"/>
    <property type="match status" value="1"/>
</dbReference>
<dbReference type="EMBL" id="FOCF01000005">
    <property type="protein sequence ID" value="SEN19803.1"/>
    <property type="molecule type" value="Genomic_DNA"/>
</dbReference>
<feature type="region of interest" description="Disordered" evidence="6">
    <location>
        <begin position="1"/>
        <end position="24"/>
    </location>
</feature>
<dbReference type="PRINTS" id="PR01036">
    <property type="entry name" value="TCRTETB"/>
</dbReference>
<comment type="subcellular location">
    <subcellularLocation>
        <location evidence="1">Membrane</location>
        <topology evidence="1">Multi-pass membrane protein</topology>
    </subcellularLocation>
</comment>
<dbReference type="InterPro" id="IPR011701">
    <property type="entry name" value="MFS"/>
</dbReference>
<keyword evidence="2" id="KW-0813">Transport</keyword>
<feature type="transmembrane region" description="Helical" evidence="7">
    <location>
        <begin position="256"/>
        <end position="277"/>
    </location>
</feature>